<dbReference type="AlphaFoldDB" id="A0A0B7BDT3"/>
<sequence length="72" mass="8062">MRGQTGISLIGMTEQERQVLKEQGEAGNNNKLVNRVIYSELSTHGGSDHSICVKDIICSECWNLYTYVSVQE</sequence>
<gene>
    <name evidence="2" type="primary">ORF180635</name>
    <name evidence="1" type="synonym">ORF180631</name>
</gene>
<evidence type="ECO:0000313" key="1">
    <source>
        <dbReference type="EMBL" id="CEK91036.1"/>
    </source>
</evidence>
<accession>A0A0B7BDT3</accession>
<name>A0A0B7BDT3_9EUPU</name>
<dbReference type="EMBL" id="HACG01044172">
    <property type="protein sequence ID" value="CEK91037.1"/>
    <property type="molecule type" value="Transcribed_RNA"/>
</dbReference>
<evidence type="ECO:0000313" key="2">
    <source>
        <dbReference type="EMBL" id="CEK91037.1"/>
    </source>
</evidence>
<reference evidence="2" key="1">
    <citation type="submission" date="2014-12" db="EMBL/GenBank/DDBJ databases">
        <title>Insight into the proteome of Arion vulgaris.</title>
        <authorList>
            <person name="Aradska J."/>
            <person name="Bulat T."/>
            <person name="Smidak R."/>
            <person name="Sarate P."/>
            <person name="Gangsoo J."/>
            <person name="Sialana F."/>
            <person name="Bilban M."/>
            <person name="Lubec G."/>
        </authorList>
    </citation>
    <scope>NUCLEOTIDE SEQUENCE</scope>
    <source>
        <tissue evidence="2">Skin</tissue>
    </source>
</reference>
<dbReference type="EMBL" id="HACG01044171">
    <property type="protein sequence ID" value="CEK91036.1"/>
    <property type="molecule type" value="Transcribed_RNA"/>
</dbReference>
<organism evidence="2">
    <name type="scientific">Arion vulgaris</name>
    <dbReference type="NCBI Taxonomy" id="1028688"/>
    <lineage>
        <taxon>Eukaryota</taxon>
        <taxon>Metazoa</taxon>
        <taxon>Spiralia</taxon>
        <taxon>Lophotrochozoa</taxon>
        <taxon>Mollusca</taxon>
        <taxon>Gastropoda</taxon>
        <taxon>Heterobranchia</taxon>
        <taxon>Euthyneura</taxon>
        <taxon>Panpulmonata</taxon>
        <taxon>Eupulmonata</taxon>
        <taxon>Stylommatophora</taxon>
        <taxon>Helicina</taxon>
        <taxon>Arionoidea</taxon>
        <taxon>Arionidae</taxon>
        <taxon>Arion</taxon>
    </lineage>
</organism>
<proteinExistence type="predicted"/>
<protein>
    <submittedName>
        <fullName evidence="2">Uncharacterized protein</fullName>
    </submittedName>
</protein>